<evidence type="ECO:0000313" key="2">
    <source>
        <dbReference type="Proteomes" id="UP000295726"/>
    </source>
</evidence>
<dbReference type="RefSeq" id="WP_330571953.1">
    <property type="nucleotide sequence ID" value="NZ_DAIPCY010000015.1"/>
</dbReference>
<reference evidence="1 2" key="1">
    <citation type="submission" date="2019-03" db="EMBL/GenBank/DDBJ databases">
        <title>Genomic Encyclopedia of Type Strains, Phase IV (KMG-IV): sequencing the most valuable type-strain genomes for metagenomic binning, comparative biology and taxonomic classification.</title>
        <authorList>
            <person name="Goeker M."/>
        </authorList>
    </citation>
    <scope>NUCLEOTIDE SEQUENCE [LARGE SCALE GENOMIC DNA]</scope>
    <source>
        <strain evidence="1 2">DSM 29489</strain>
    </source>
</reference>
<dbReference type="Proteomes" id="UP000295726">
    <property type="component" value="Unassembled WGS sequence"/>
</dbReference>
<keyword evidence="2" id="KW-1185">Reference proteome</keyword>
<evidence type="ECO:0000313" key="1">
    <source>
        <dbReference type="EMBL" id="TCS79818.1"/>
    </source>
</evidence>
<protein>
    <submittedName>
        <fullName evidence="1">Uncharacterized protein</fullName>
    </submittedName>
</protein>
<dbReference type="EMBL" id="SLZZ01000007">
    <property type="protein sequence ID" value="TCS79818.1"/>
    <property type="molecule type" value="Genomic_DNA"/>
</dbReference>
<gene>
    <name evidence="1" type="ORF">EDD59_10774</name>
</gene>
<proteinExistence type="predicted"/>
<organism evidence="1 2">
    <name type="scientific">Muricomes intestini</name>
    <dbReference type="NCBI Taxonomy" id="1796634"/>
    <lineage>
        <taxon>Bacteria</taxon>
        <taxon>Bacillati</taxon>
        <taxon>Bacillota</taxon>
        <taxon>Clostridia</taxon>
        <taxon>Lachnospirales</taxon>
        <taxon>Lachnospiraceae</taxon>
        <taxon>Muricomes</taxon>
    </lineage>
</organism>
<sequence length="56" mass="6322">MERKVKNQAGGFRTQDGAGVHLVRVLSNTTVEEYDPIVTFIRERWCIVTVWGLSAS</sequence>
<name>A0A4R3KA19_9FIRM</name>
<dbReference type="AlphaFoldDB" id="A0A4R3KA19"/>
<comment type="caution">
    <text evidence="1">The sequence shown here is derived from an EMBL/GenBank/DDBJ whole genome shotgun (WGS) entry which is preliminary data.</text>
</comment>
<accession>A0A4R3KA19</accession>